<dbReference type="KEGG" id="dmm:dnm_019100"/>
<evidence type="ECO:0000256" key="1">
    <source>
        <dbReference type="ARBA" id="ARBA00004571"/>
    </source>
</evidence>
<dbReference type="InterPro" id="IPR037066">
    <property type="entry name" value="Plug_dom_sf"/>
</dbReference>
<keyword evidence="15" id="KW-1185">Reference proteome</keyword>
<comment type="similarity">
    <text evidence="10 11">Belongs to the TonB-dependent receptor family.</text>
</comment>
<evidence type="ECO:0000256" key="7">
    <source>
        <dbReference type="ARBA" id="ARBA00023136"/>
    </source>
</evidence>
<keyword evidence="5" id="KW-0732">Signal</keyword>
<evidence type="ECO:0000256" key="6">
    <source>
        <dbReference type="ARBA" id="ARBA00023077"/>
    </source>
</evidence>
<evidence type="ECO:0000256" key="2">
    <source>
        <dbReference type="ARBA" id="ARBA00022448"/>
    </source>
</evidence>
<dbReference type="GO" id="GO:0044718">
    <property type="term" value="P:siderophore transmembrane transport"/>
    <property type="evidence" value="ECO:0007669"/>
    <property type="project" value="TreeGrafter"/>
</dbReference>
<protein>
    <submittedName>
        <fullName evidence="14">TonB-dependent receptor plug domain-containing protein</fullName>
    </submittedName>
</protein>
<accession>A0A975BIE0</accession>
<evidence type="ECO:0000313" key="15">
    <source>
        <dbReference type="Proteomes" id="UP000663722"/>
    </source>
</evidence>
<evidence type="ECO:0000256" key="5">
    <source>
        <dbReference type="ARBA" id="ARBA00022729"/>
    </source>
</evidence>
<keyword evidence="7 10" id="KW-0472">Membrane</keyword>
<dbReference type="InterPro" id="IPR012910">
    <property type="entry name" value="Plug_dom"/>
</dbReference>
<dbReference type="GO" id="GO:0015344">
    <property type="term" value="F:siderophore uptake transmembrane transporter activity"/>
    <property type="evidence" value="ECO:0007669"/>
    <property type="project" value="TreeGrafter"/>
</dbReference>
<keyword evidence="6 11" id="KW-0798">TonB box</keyword>
<feature type="domain" description="TonB-dependent receptor-like beta-barrel" evidence="12">
    <location>
        <begin position="173"/>
        <end position="610"/>
    </location>
</feature>
<evidence type="ECO:0000256" key="8">
    <source>
        <dbReference type="ARBA" id="ARBA00023170"/>
    </source>
</evidence>
<evidence type="ECO:0000256" key="11">
    <source>
        <dbReference type="RuleBase" id="RU003357"/>
    </source>
</evidence>
<dbReference type="CDD" id="cd01347">
    <property type="entry name" value="ligand_gated_channel"/>
    <property type="match status" value="1"/>
</dbReference>
<feature type="domain" description="TonB-dependent receptor plug" evidence="13">
    <location>
        <begin position="25"/>
        <end position="127"/>
    </location>
</feature>
<dbReference type="Pfam" id="PF00593">
    <property type="entry name" value="TonB_dep_Rec_b-barrel"/>
    <property type="match status" value="1"/>
</dbReference>
<evidence type="ECO:0000313" key="14">
    <source>
        <dbReference type="EMBL" id="QTA85893.1"/>
    </source>
</evidence>
<dbReference type="InterPro" id="IPR036942">
    <property type="entry name" value="Beta-barrel_TonB_sf"/>
</dbReference>
<keyword evidence="4 10" id="KW-0812">Transmembrane</keyword>
<keyword evidence="2 10" id="KW-0813">Transport</keyword>
<sequence length="636" mass="72739">MDAVVVTAEKADADFQTGDVDTEQISGFSSVIKREEFEGKMEDLSEIIEKEAGVQIHQSGGLGSFSTVSLRGSSSEQVVIYMDGVPLNEASGGGVNLSNISLSDIASLEIYRGITPVNFGKSSVGGVINIKTLRAEKGLHASAGGGYGSFNARSLSAFVNHKPDKWDYLISADYLDADNDFEFLNDNGTELNPLDDRWEDRNNAEFDQKNILGKLGYDFTKHVRADFHYQWFSKNQGLPNWRNSEKVDTSLDTERNISTLKLTANDLGSHHLNTSTRFSFFREEEIYDDRGNYIGLSGDQHNKYITTRYEANFFLEWLTEFNSVSLLLDEQHEIYESENMLGKEKTDDKSRDTFSIGLQDSVFLFQDKLMLTPGIRCMFLKDDSEDDETSRDETYFMPQFGLRYRPMQWLTFKTNVAKYVREPSFFELFGDRGFFYGNEDLKAEKGINFDAGAEITRKTSHDWLKRFSLNLVYFRSDVDDLITRIYTTQGYGRSENVSSSCIQGIEAGIKLDFFDIFRLIANATWQDTENESEKKDADGKKLPGRFEESYLTRLEAKYKALKLHTEYIVEKDGYYYDTPNLLKAEDKEEINAGISWLFKSFLLTFEAKNLGDDHYEDFNGYPLPGRSYFVSIKYNY</sequence>
<dbReference type="EMBL" id="CP061800">
    <property type="protein sequence ID" value="QTA85893.1"/>
    <property type="molecule type" value="Genomic_DNA"/>
</dbReference>
<keyword evidence="9 10" id="KW-0998">Cell outer membrane</keyword>
<gene>
    <name evidence="14" type="ORF">dnm_019100</name>
</gene>
<dbReference type="SUPFAM" id="SSF56935">
    <property type="entry name" value="Porins"/>
    <property type="match status" value="1"/>
</dbReference>
<evidence type="ECO:0000256" key="4">
    <source>
        <dbReference type="ARBA" id="ARBA00022692"/>
    </source>
</evidence>
<dbReference type="InterPro" id="IPR000531">
    <property type="entry name" value="Beta-barrel_TonB"/>
</dbReference>
<evidence type="ECO:0000259" key="13">
    <source>
        <dbReference type="Pfam" id="PF07715"/>
    </source>
</evidence>
<dbReference type="InterPro" id="IPR039426">
    <property type="entry name" value="TonB-dep_rcpt-like"/>
</dbReference>
<dbReference type="Gene3D" id="2.170.130.10">
    <property type="entry name" value="TonB-dependent receptor, plug domain"/>
    <property type="match status" value="1"/>
</dbReference>
<proteinExistence type="inferred from homology"/>
<dbReference type="PANTHER" id="PTHR30069:SF29">
    <property type="entry name" value="HEMOGLOBIN AND HEMOGLOBIN-HAPTOGLOBIN-BINDING PROTEIN 1-RELATED"/>
    <property type="match status" value="1"/>
</dbReference>
<dbReference type="AlphaFoldDB" id="A0A975BIE0"/>
<evidence type="ECO:0000259" key="12">
    <source>
        <dbReference type="Pfam" id="PF00593"/>
    </source>
</evidence>
<name>A0A975BIE0_9BACT</name>
<dbReference type="GO" id="GO:0009279">
    <property type="term" value="C:cell outer membrane"/>
    <property type="evidence" value="ECO:0007669"/>
    <property type="project" value="UniProtKB-SubCell"/>
</dbReference>
<dbReference type="Pfam" id="PF07715">
    <property type="entry name" value="Plug"/>
    <property type="match status" value="1"/>
</dbReference>
<evidence type="ECO:0000256" key="3">
    <source>
        <dbReference type="ARBA" id="ARBA00022452"/>
    </source>
</evidence>
<dbReference type="PROSITE" id="PS52016">
    <property type="entry name" value="TONB_DEPENDENT_REC_3"/>
    <property type="match status" value="1"/>
</dbReference>
<organism evidence="14 15">
    <name type="scientific">Desulfonema magnum</name>
    <dbReference type="NCBI Taxonomy" id="45655"/>
    <lineage>
        <taxon>Bacteria</taxon>
        <taxon>Pseudomonadati</taxon>
        <taxon>Thermodesulfobacteriota</taxon>
        <taxon>Desulfobacteria</taxon>
        <taxon>Desulfobacterales</taxon>
        <taxon>Desulfococcaceae</taxon>
        <taxon>Desulfonema</taxon>
    </lineage>
</organism>
<reference evidence="14" key="1">
    <citation type="journal article" date="2021" name="Microb. Physiol.">
        <title>Proteogenomic Insights into the Physiology of Marine, Sulfate-Reducing, Filamentous Desulfonema limicola and Desulfonema magnum.</title>
        <authorList>
            <person name="Schnaars V."/>
            <person name="Wohlbrand L."/>
            <person name="Scheve S."/>
            <person name="Hinrichs C."/>
            <person name="Reinhardt R."/>
            <person name="Rabus R."/>
        </authorList>
    </citation>
    <scope>NUCLEOTIDE SEQUENCE</scope>
    <source>
        <strain evidence="14">4be13</strain>
    </source>
</reference>
<keyword evidence="3 10" id="KW-1134">Transmembrane beta strand</keyword>
<dbReference type="Proteomes" id="UP000663722">
    <property type="component" value="Chromosome"/>
</dbReference>
<evidence type="ECO:0000256" key="10">
    <source>
        <dbReference type="PROSITE-ProRule" id="PRU01360"/>
    </source>
</evidence>
<evidence type="ECO:0000256" key="9">
    <source>
        <dbReference type="ARBA" id="ARBA00023237"/>
    </source>
</evidence>
<dbReference type="PANTHER" id="PTHR30069">
    <property type="entry name" value="TONB-DEPENDENT OUTER MEMBRANE RECEPTOR"/>
    <property type="match status" value="1"/>
</dbReference>
<dbReference type="Gene3D" id="2.40.170.20">
    <property type="entry name" value="TonB-dependent receptor, beta-barrel domain"/>
    <property type="match status" value="1"/>
</dbReference>
<keyword evidence="8 14" id="KW-0675">Receptor</keyword>
<comment type="subcellular location">
    <subcellularLocation>
        <location evidence="1 10">Cell outer membrane</location>
        <topology evidence="1 10">Multi-pass membrane protein</topology>
    </subcellularLocation>
</comment>